<evidence type="ECO:0000256" key="3">
    <source>
        <dbReference type="ARBA" id="ARBA00009714"/>
    </source>
</evidence>
<evidence type="ECO:0000256" key="11">
    <source>
        <dbReference type="ARBA" id="ARBA00024615"/>
    </source>
</evidence>
<evidence type="ECO:0000256" key="14">
    <source>
        <dbReference type="SAM" id="MobiDB-lite"/>
    </source>
</evidence>
<sequence>MFPWLSSWLPSLPSTDYFSLPSSIQGRFISFILKRSLGHFLKPGQLDPQQIDSQVGSGYIQVNNLELDARVVNDLLVGLPLALETGNIGSVKARIPWPNPLTAVIGFSLESLHLTFRVQEGHTRPGHVDLAESVASYAESFIHDELDSTEEARLKASFRGEQLEDLEDHNVPGGINPFMDVPEQVTQTDVDPEGVSLFAVLIERLLARFQCDAMDTRITVVDGAGNGVTAAVEERSRNQASPPSTTGRVSPASSESSMDANAQWAMSQSLAFLPPRPGTPESPVSASMYQSAVSTYTPDNIVSEPVHHDNISTHHLLHRSDVIADTVVSFGPEPIVIRLTTPPLRTVNTSHSFNAKLSIKVGTLRMALRSWHVRCLSSLASALTPNSTSPPPDPDESGTLLGPGIQSTLDVGGIVVLLLPHPLPNESNRDTTMDRFFLHPLSPLALQERYLRFNIDSISVAMSINPSPANTDSLLLSSTLTIGDFALFAFDPKGSGQGGEVDIVASPVLITDPLLPTQYASQHVHPGPSTGSEDEINMPVFEVLDWTSEKVRHYGTKLSGWRTKQKQMNGPRRRGSAADSVHDNFAVHVRLKKVLSAANNAPSSTEVEANLVSSLHVFLDVRWIAAESGILTLLDEFSDSFDPDMEASPATPKQDHMVSERMLMRSQALKELNLDLNYLEEEEVATPTRRAGKEGTLQKAPRSRQSESPFRLVLGLPMIRVQVRCPPPGGQNPRSGAILIDIRDIKLTTGEGRQTTRTATFEQPSSGRKLEGKVLMSIELGRVLVSLALPGSDKAAAFLSLGNLTRSGQLEDSHENILDLRPRIAVTQSEPQHPDTPVTSTLNLDLPSLVVTLSKETFDALQYWADDVSQTLQAALEKGVSVDSGSRDTIIGSRYFTQSRGGSGTASMLSEPKDKKGEFVVSTLVHEASVRIVLPRQQEEGGASRPIDIRAAEVDVLVEVKPEGKDQTFITVAAMDISATNYTPSHEPITLISLTSPRNLLLLSQPLLKLRFTSFTIPGTASKESRIRISLSGFTYSFSTDTSWILDLGKFASAPPGAFETVVPSERTSLLVKVMNGSVRVTAPKHPGALIIHMGELEFATNLIGSATTFSFKLCVPSLALLAIDDASECIESAIQSNEGVLFWIKRGHALLTEIAGLKLSFESSKGGPPDTKVDIDQLSLRLHICADTMAAITAFIDDLVSTVSPPSKDPPPRRRKRPTVGPENQNVQAANMMSSIDDLAFKRVPQIGPAPDMINDDLPTNPDYLDESFGAAAGLRELMDEDLDDFDDNYIGPISSAEEPRRPGLVSKFGGETIRMLRPEGLRVVEHYFDTLPPESTDDSASLGETLLQIRARNSDVNVYLYDGYDWVYTRRTIENEVKEMRKRLAKIRQLVANGQAQETDSEETSALLFNSVYIGLQQDANELEPDALMAAIDEELKHDLETASQGSWQTLPAPSSKPAGQSARATSRRLTRSKGPSIEFQVQGLNATFDQYKPNEQLVSKLFATVENLEILDHIKTSTWKKFLTALRSDSKGNIRETGSSMVRVELRTLKPVADDPSEEARLRLKVLPLRLHVDQDALDFLKKFFSFKDPRVVPTPADPDEGIYFQLAEVFPVDLKLDYKPRRVDYRALREGKTIELMNFFHFDGAEMTLRHITLSGITGWPRLGDLLNDLWTPDVKATQLVDVISGVSPIRSVVNVGSGIADLVLLPISQYKKDGRIVRGVQKGTTAFVKSTATEAIKLGARLATGTQVILEQAEGVLGNEFKHPVTAETLQLPDNIVLDKDEFTEEDLDLISKYAEQPTNLSEGIHSAYKSLQKNLNSAAQTILAVPMEVYERSGNEGPVRSVIRAVPIAVLRPMIGASEAVSKTLLGLHNSMDPSLRLDHDAKYKHR</sequence>
<feature type="coiled-coil region" evidence="13">
    <location>
        <begin position="1372"/>
        <end position="1399"/>
    </location>
</feature>
<reference evidence="15 16" key="1">
    <citation type="submission" date="2024-05" db="EMBL/GenBank/DDBJ databases">
        <title>A draft genome resource for the thread blight pathogen Marasmius tenuissimus strain MS-2.</title>
        <authorList>
            <person name="Yulfo-Soto G.E."/>
            <person name="Baruah I.K."/>
            <person name="Amoako-Attah I."/>
            <person name="Bukari Y."/>
            <person name="Meinhardt L.W."/>
            <person name="Bailey B.A."/>
            <person name="Cohen S.P."/>
        </authorList>
    </citation>
    <scope>NUCLEOTIDE SEQUENCE [LARGE SCALE GENOMIC DNA]</scope>
    <source>
        <strain evidence="15 16">MS-2</strain>
    </source>
</reference>
<keyword evidence="7" id="KW-0072">Autophagy</keyword>
<feature type="region of interest" description="Disordered" evidence="14">
    <location>
        <begin position="1203"/>
        <end position="1229"/>
    </location>
</feature>
<comment type="catalytic activity">
    <reaction evidence="10">
        <text>a 1,2-diacyl-sn-glycero-3-phospho-L-serine(in) = a 1,2-diacyl-sn-glycero-3-phospho-L-serine(out)</text>
        <dbReference type="Rhea" id="RHEA:38663"/>
        <dbReference type="ChEBI" id="CHEBI:57262"/>
    </reaction>
</comment>
<keyword evidence="5" id="KW-0813">Transport</keyword>
<dbReference type="InterPro" id="IPR026849">
    <property type="entry name" value="ATG2"/>
</dbReference>
<comment type="similarity">
    <text evidence="3">Belongs to the ATG2 family.</text>
</comment>
<name>A0ABR2ZQQ7_9AGAR</name>
<feature type="compositionally biased region" description="Polar residues" evidence="14">
    <location>
        <begin position="238"/>
        <end position="260"/>
    </location>
</feature>
<evidence type="ECO:0000256" key="8">
    <source>
        <dbReference type="ARBA" id="ARBA00023055"/>
    </source>
</evidence>
<feature type="region of interest" description="Disordered" evidence="14">
    <location>
        <begin position="382"/>
        <end position="402"/>
    </location>
</feature>
<evidence type="ECO:0000256" key="9">
    <source>
        <dbReference type="ARBA" id="ARBA00023136"/>
    </source>
</evidence>
<feature type="region of interest" description="Disordered" evidence="14">
    <location>
        <begin position="233"/>
        <end position="260"/>
    </location>
</feature>
<comment type="catalytic activity">
    <reaction evidence="12">
        <text>a 1,2-diacyl-sn-glycero-3-phosphocholine(in) = a 1,2-diacyl-sn-glycero-3-phosphocholine(out)</text>
        <dbReference type="Rhea" id="RHEA:38571"/>
        <dbReference type="ChEBI" id="CHEBI:57643"/>
    </reaction>
</comment>
<protein>
    <recommendedName>
        <fullName evidence="4">Autophagy-related protein 2</fullName>
    </recommendedName>
</protein>
<evidence type="ECO:0000256" key="12">
    <source>
        <dbReference type="ARBA" id="ARBA00024631"/>
    </source>
</evidence>
<dbReference type="EMBL" id="JBBXMP010000074">
    <property type="protein sequence ID" value="KAL0063743.1"/>
    <property type="molecule type" value="Genomic_DNA"/>
</dbReference>
<keyword evidence="16" id="KW-1185">Reference proteome</keyword>
<accession>A0ABR2ZQQ7</accession>
<evidence type="ECO:0000256" key="10">
    <source>
        <dbReference type="ARBA" id="ARBA00024479"/>
    </source>
</evidence>
<comment type="catalytic activity">
    <reaction evidence="11">
        <text>a 1,2-diacyl-sn-glycero-3-phosphoethanolamine(in) = a 1,2-diacyl-sn-glycero-3-phosphoethanolamine(out)</text>
        <dbReference type="Rhea" id="RHEA:38895"/>
        <dbReference type="ChEBI" id="CHEBI:64612"/>
    </reaction>
</comment>
<comment type="caution">
    <text evidence="15">The sequence shown here is derived from an EMBL/GenBank/DDBJ whole genome shotgun (WGS) entry which is preliminary data.</text>
</comment>
<evidence type="ECO:0000256" key="2">
    <source>
        <dbReference type="ARBA" id="ARBA00004623"/>
    </source>
</evidence>
<evidence type="ECO:0000256" key="1">
    <source>
        <dbReference type="ARBA" id="ARBA00004406"/>
    </source>
</evidence>
<keyword evidence="9" id="KW-0472">Membrane</keyword>
<dbReference type="Proteomes" id="UP001437256">
    <property type="component" value="Unassembled WGS sequence"/>
</dbReference>
<dbReference type="PANTHER" id="PTHR13190">
    <property type="entry name" value="AUTOPHAGY-RELATED 2, ISOFORM A"/>
    <property type="match status" value="1"/>
</dbReference>
<evidence type="ECO:0000313" key="15">
    <source>
        <dbReference type="EMBL" id="KAL0063743.1"/>
    </source>
</evidence>
<evidence type="ECO:0000256" key="7">
    <source>
        <dbReference type="ARBA" id="ARBA00023006"/>
    </source>
</evidence>
<dbReference type="PANTHER" id="PTHR13190:SF1">
    <property type="entry name" value="AUTOPHAGY-RELATED 2, ISOFORM A"/>
    <property type="match status" value="1"/>
</dbReference>
<feature type="region of interest" description="Disordered" evidence="14">
    <location>
        <begin position="1448"/>
        <end position="1475"/>
    </location>
</feature>
<evidence type="ECO:0000256" key="4">
    <source>
        <dbReference type="ARBA" id="ARBA00018070"/>
    </source>
</evidence>
<keyword evidence="13" id="KW-0175">Coiled coil</keyword>
<evidence type="ECO:0000313" key="16">
    <source>
        <dbReference type="Proteomes" id="UP001437256"/>
    </source>
</evidence>
<evidence type="ECO:0000256" key="13">
    <source>
        <dbReference type="SAM" id="Coils"/>
    </source>
</evidence>
<feature type="region of interest" description="Disordered" evidence="14">
    <location>
        <begin position="685"/>
        <end position="706"/>
    </location>
</feature>
<comment type="subcellular location">
    <subcellularLocation>
        <location evidence="1">Endoplasmic reticulum membrane</location>
        <topology evidence="1">Peripheral membrane protein</topology>
    </subcellularLocation>
    <subcellularLocation>
        <location evidence="2">Preautophagosomal structure membrane</location>
        <topology evidence="2">Peripheral membrane protein</topology>
    </subcellularLocation>
</comment>
<evidence type="ECO:0000256" key="6">
    <source>
        <dbReference type="ARBA" id="ARBA00022824"/>
    </source>
</evidence>
<gene>
    <name evidence="15" type="primary">ATG2_2</name>
    <name evidence="15" type="ORF">AAF712_009300</name>
</gene>
<proteinExistence type="inferred from homology"/>
<keyword evidence="8" id="KW-0445">Lipid transport</keyword>
<organism evidence="15 16">
    <name type="scientific">Marasmius tenuissimus</name>
    <dbReference type="NCBI Taxonomy" id="585030"/>
    <lineage>
        <taxon>Eukaryota</taxon>
        <taxon>Fungi</taxon>
        <taxon>Dikarya</taxon>
        <taxon>Basidiomycota</taxon>
        <taxon>Agaricomycotina</taxon>
        <taxon>Agaricomycetes</taxon>
        <taxon>Agaricomycetidae</taxon>
        <taxon>Agaricales</taxon>
        <taxon>Marasmiineae</taxon>
        <taxon>Marasmiaceae</taxon>
        <taxon>Marasmius</taxon>
    </lineage>
</organism>
<dbReference type="Pfam" id="PF13329">
    <property type="entry name" value="ATG2_CAD"/>
    <property type="match status" value="1"/>
</dbReference>
<keyword evidence="6" id="KW-0256">Endoplasmic reticulum</keyword>
<evidence type="ECO:0000256" key="5">
    <source>
        <dbReference type="ARBA" id="ARBA00022448"/>
    </source>
</evidence>